<keyword evidence="7 10" id="KW-1133">Transmembrane helix</keyword>
<feature type="domain" description="GGDEF" evidence="11">
    <location>
        <begin position="358"/>
        <end position="490"/>
    </location>
</feature>
<keyword evidence="13" id="KW-1185">Reference proteome</keyword>
<comment type="caution">
    <text evidence="12">The sequence shown here is derived from an EMBL/GenBank/DDBJ whole genome shotgun (WGS) entry which is preliminary data.</text>
</comment>
<reference evidence="12 13" key="1">
    <citation type="submission" date="2020-02" db="EMBL/GenBank/DDBJ databases">
        <title>Broccoli isolated Pseudomonas sp.</title>
        <authorList>
            <person name="Fujikawa T."/>
            <person name="Sawada H."/>
        </authorList>
    </citation>
    <scope>NUCLEOTIDE SEQUENCE [LARGE SCALE GENOMIC DNA]</scope>
    <source>
        <strain evidence="12 13">MAFF212427</strain>
    </source>
</reference>
<evidence type="ECO:0000256" key="3">
    <source>
        <dbReference type="ARBA" id="ARBA00004651"/>
    </source>
</evidence>
<evidence type="ECO:0000256" key="8">
    <source>
        <dbReference type="ARBA" id="ARBA00023136"/>
    </source>
</evidence>
<evidence type="ECO:0000256" key="5">
    <source>
        <dbReference type="ARBA" id="ARBA00022475"/>
    </source>
</evidence>
<dbReference type="EC" id="2.7.7.65" evidence="4"/>
<accession>A0A6B3NN61</accession>
<dbReference type="PROSITE" id="PS50887">
    <property type="entry name" value="GGDEF"/>
    <property type="match status" value="1"/>
</dbReference>
<gene>
    <name evidence="12" type="ORF">G3436_02970</name>
</gene>
<dbReference type="InterPro" id="IPR029787">
    <property type="entry name" value="Nucleotide_cyclase"/>
</dbReference>
<evidence type="ECO:0000259" key="11">
    <source>
        <dbReference type="PROSITE" id="PS50887"/>
    </source>
</evidence>
<evidence type="ECO:0000313" key="13">
    <source>
        <dbReference type="Proteomes" id="UP000482634"/>
    </source>
</evidence>
<name>A0A6B3NN61_9PSED</name>
<comment type="catalytic activity">
    <reaction evidence="9">
        <text>2 GTP = 3',3'-c-di-GMP + 2 diphosphate</text>
        <dbReference type="Rhea" id="RHEA:24898"/>
        <dbReference type="ChEBI" id="CHEBI:33019"/>
        <dbReference type="ChEBI" id="CHEBI:37565"/>
        <dbReference type="ChEBI" id="CHEBI:58805"/>
        <dbReference type="EC" id="2.7.7.65"/>
    </reaction>
</comment>
<dbReference type="AlphaFoldDB" id="A0A6B3NN61"/>
<dbReference type="Gene3D" id="3.30.70.270">
    <property type="match status" value="1"/>
</dbReference>
<organism evidence="12 13">
    <name type="scientific">Pseudomonas brassicae</name>
    <dbReference type="NCBI Taxonomy" id="2708063"/>
    <lineage>
        <taxon>Bacteria</taxon>
        <taxon>Pseudomonadati</taxon>
        <taxon>Pseudomonadota</taxon>
        <taxon>Gammaproteobacteria</taxon>
        <taxon>Pseudomonadales</taxon>
        <taxon>Pseudomonadaceae</taxon>
        <taxon>Pseudomonas</taxon>
    </lineage>
</organism>
<dbReference type="CDD" id="cd01949">
    <property type="entry name" value="GGDEF"/>
    <property type="match status" value="1"/>
</dbReference>
<keyword evidence="6 10" id="KW-0812">Transmembrane</keyword>
<dbReference type="PROSITE" id="PS51257">
    <property type="entry name" value="PROKAR_LIPOPROTEIN"/>
    <property type="match status" value="1"/>
</dbReference>
<evidence type="ECO:0000313" key="12">
    <source>
        <dbReference type="EMBL" id="NER63043.1"/>
    </source>
</evidence>
<comment type="cofactor">
    <cofactor evidence="1">
        <name>Mg(2+)</name>
        <dbReference type="ChEBI" id="CHEBI:18420"/>
    </cofactor>
</comment>
<evidence type="ECO:0000256" key="7">
    <source>
        <dbReference type="ARBA" id="ARBA00022989"/>
    </source>
</evidence>
<dbReference type="FunFam" id="3.30.70.270:FF:000001">
    <property type="entry name" value="Diguanylate cyclase domain protein"/>
    <property type="match status" value="1"/>
</dbReference>
<evidence type="ECO:0000256" key="9">
    <source>
        <dbReference type="ARBA" id="ARBA00034247"/>
    </source>
</evidence>
<feature type="transmembrane region" description="Helical" evidence="10">
    <location>
        <begin position="295"/>
        <end position="317"/>
    </location>
</feature>
<evidence type="ECO:0000256" key="1">
    <source>
        <dbReference type="ARBA" id="ARBA00001946"/>
    </source>
</evidence>
<keyword evidence="5" id="KW-1003">Cell membrane</keyword>
<dbReference type="SUPFAM" id="SSF55073">
    <property type="entry name" value="Nucleotide cyclase"/>
    <property type="match status" value="1"/>
</dbReference>
<dbReference type="Pfam" id="PF02743">
    <property type="entry name" value="dCache_1"/>
    <property type="match status" value="1"/>
</dbReference>
<dbReference type="NCBIfam" id="TIGR00254">
    <property type="entry name" value="GGDEF"/>
    <property type="match status" value="1"/>
</dbReference>
<dbReference type="InterPro" id="IPR000160">
    <property type="entry name" value="GGDEF_dom"/>
</dbReference>
<dbReference type="InterPro" id="IPR033479">
    <property type="entry name" value="dCache_1"/>
</dbReference>
<dbReference type="GO" id="GO:0005886">
    <property type="term" value="C:plasma membrane"/>
    <property type="evidence" value="ECO:0007669"/>
    <property type="project" value="UniProtKB-SubCell"/>
</dbReference>
<dbReference type="Proteomes" id="UP000482634">
    <property type="component" value="Unassembled WGS sequence"/>
</dbReference>
<evidence type="ECO:0000256" key="4">
    <source>
        <dbReference type="ARBA" id="ARBA00012528"/>
    </source>
</evidence>
<comment type="subcellular location">
    <subcellularLocation>
        <location evidence="2">Cell inner membrane</location>
    </subcellularLocation>
    <subcellularLocation>
        <location evidence="3">Cell membrane</location>
        <topology evidence="3">Multi-pass membrane protein</topology>
    </subcellularLocation>
</comment>
<evidence type="ECO:0000256" key="2">
    <source>
        <dbReference type="ARBA" id="ARBA00004533"/>
    </source>
</evidence>
<dbReference type="PANTHER" id="PTHR45138:SF9">
    <property type="entry name" value="DIGUANYLATE CYCLASE DGCM-RELATED"/>
    <property type="match status" value="1"/>
</dbReference>
<sequence length="505" mass="56747">MPLRSALFSQRSLMLALLLLLGCGFLATSLLSYFASRSEIRDNIINTELPLTSDTVYSEIQKDLVRPVVVASMMAQDTFLRDWAIGGQSDTAPITRYLNEVVAHQNAYTAFFVSEATSTYYQAKGVLKRIDPTTQRDRWYARVKAMRTPYEINVDLDMANQDRPTVFINYKVLDYRNRFIGAAGVGLTVEAVIQRLDNYQQRYQRAVYFVDATGTIVLTGSAGGPDGVRSGRLLKEVPALAELLQKMPTPLGGNHEYTHDGHSHFLNVRLIPELNWYLFVDKRDDVALDSARQSLYMNLVICAMITLVVLSLLNAMIRRHQDNIQSLATLDSLTGLPNRRAFDLLAAQAIQEAAREPMPLVALLIDLDHFKVLNDTHGHLAGDEVLRQFARILESCLRQTDIICRWGGEEFIVLLKNTEGDAALAVAEKVRQRTEQLAFSYADTVLKVTISIGLSARQSDDTLHTLIARTDHALYRAKQNGRNRVCCERPSVMTTRADDERPAHE</sequence>
<keyword evidence="8 10" id="KW-0472">Membrane</keyword>
<dbReference type="SMART" id="SM00267">
    <property type="entry name" value="GGDEF"/>
    <property type="match status" value="1"/>
</dbReference>
<proteinExistence type="predicted"/>
<dbReference type="RefSeq" id="WP_163941103.1">
    <property type="nucleotide sequence ID" value="NZ_JAAHBU010000030.1"/>
</dbReference>
<dbReference type="PANTHER" id="PTHR45138">
    <property type="entry name" value="REGULATORY COMPONENTS OF SENSORY TRANSDUCTION SYSTEM"/>
    <property type="match status" value="1"/>
</dbReference>
<dbReference type="InterPro" id="IPR043128">
    <property type="entry name" value="Rev_trsase/Diguanyl_cyclase"/>
</dbReference>
<dbReference type="InterPro" id="IPR050469">
    <property type="entry name" value="Diguanylate_Cyclase"/>
</dbReference>
<dbReference type="EMBL" id="JAAHBU010000030">
    <property type="protein sequence ID" value="NER63043.1"/>
    <property type="molecule type" value="Genomic_DNA"/>
</dbReference>
<dbReference type="GO" id="GO:0052621">
    <property type="term" value="F:diguanylate cyclase activity"/>
    <property type="evidence" value="ECO:0007669"/>
    <property type="project" value="UniProtKB-EC"/>
</dbReference>
<evidence type="ECO:0000256" key="6">
    <source>
        <dbReference type="ARBA" id="ARBA00022692"/>
    </source>
</evidence>
<dbReference type="Gene3D" id="3.30.450.20">
    <property type="entry name" value="PAS domain"/>
    <property type="match status" value="2"/>
</dbReference>
<evidence type="ECO:0000256" key="10">
    <source>
        <dbReference type="SAM" id="Phobius"/>
    </source>
</evidence>
<protein>
    <recommendedName>
        <fullName evidence="4">diguanylate cyclase</fullName>
        <ecNumber evidence="4">2.7.7.65</ecNumber>
    </recommendedName>
</protein>
<dbReference type="Pfam" id="PF00990">
    <property type="entry name" value="GGDEF"/>
    <property type="match status" value="1"/>
</dbReference>